<protein>
    <recommendedName>
        <fullName evidence="17">L-lactate dehydrogenase (cytochrome)</fullName>
        <ecNumber evidence="16">1.1.2.3</ecNumber>
    </recommendedName>
</protein>
<organism evidence="21 22">
    <name type="scientific">Akanthomyces muscarius</name>
    <name type="common">Entomopathogenic fungus</name>
    <name type="synonym">Lecanicillium muscarium</name>
    <dbReference type="NCBI Taxonomy" id="2231603"/>
    <lineage>
        <taxon>Eukaryota</taxon>
        <taxon>Fungi</taxon>
        <taxon>Dikarya</taxon>
        <taxon>Ascomycota</taxon>
        <taxon>Pezizomycotina</taxon>
        <taxon>Sordariomycetes</taxon>
        <taxon>Hypocreomycetidae</taxon>
        <taxon>Hypocreales</taxon>
        <taxon>Cordycipitaceae</taxon>
        <taxon>Akanthomyces</taxon>
    </lineage>
</organism>
<feature type="binding site" evidence="19">
    <location>
        <position position="194"/>
    </location>
    <ligand>
        <name>glyoxylate</name>
        <dbReference type="ChEBI" id="CHEBI:36655"/>
    </ligand>
</feature>
<dbReference type="Pfam" id="PF01070">
    <property type="entry name" value="FMN_dh"/>
    <property type="match status" value="1"/>
</dbReference>
<feature type="domain" description="FMN hydroxy acid dehydrogenase" evidence="20">
    <location>
        <begin position="19"/>
        <end position="387"/>
    </location>
</feature>
<feature type="binding site" evidence="19">
    <location>
        <begin position="98"/>
        <end position="100"/>
    </location>
    <ligand>
        <name>FMN</name>
        <dbReference type="ChEBI" id="CHEBI:58210"/>
    </ligand>
</feature>
<keyword evidence="8" id="KW-0479">Metal-binding</keyword>
<reference evidence="21" key="1">
    <citation type="journal article" date="2023" name="Access Microbiol">
        <title>De-novo genome assembly for Akanthomyces muscarius, a biocontrol agent of insect agricultural pests.</title>
        <authorList>
            <person name="Erdos Z."/>
            <person name="Studholme D.J."/>
            <person name="Raymond B."/>
            <person name="Sharma M."/>
        </authorList>
    </citation>
    <scope>NUCLEOTIDE SEQUENCE</scope>
    <source>
        <strain evidence="21">Ve6</strain>
    </source>
</reference>
<dbReference type="EC" id="1.1.2.3" evidence="16"/>
<name>A0A9W8Q6G4_AKAMU</name>
<evidence type="ECO:0000256" key="10">
    <source>
        <dbReference type="ARBA" id="ARBA00023004"/>
    </source>
</evidence>
<comment type="similarity">
    <text evidence="14">In the C-terminal section; belongs to the FMN-dependent alpha-hydroxy acid dehydrogenase family.</text>
</comment>
<comment type="catalytic activity">
    <reaction evidence="13">
        <text>(S)-lactate + 2 Fe(III)-[cytochrome c] = 2 Fe(II)-[cytochrome c] + pyruvate + 2 H(+)</text>
        <dbReference type="Rhea" id="RHEA:19909"/>
        <dbReference type="Rhea" id="RHEA-COMP:10350"/>
        <dbReference type="Rhea" id="RHEA-COMP:14399"/>
        <dbReference type="ChEBI" id="CHEBI:15361"/>
        <dbReference type="ChEBI" id="CHEBI:15378"/>
        <dbReference type="ChEBI" id="CHEBI:16651"/>
        <dbReference type="ChEBI" id="CHEBI:29033"/>
        <dbReference type="ChEBI" id="CHEBI:29034"/>
        <dbReference type="EC" id="1.1.2.3"/>
    </reaction>
    <physiologicalReaction direction="left-to-right" evidence="13">
        <dbReference type="Rhea" id="RHEA:19910"/>
    </physiologicalReaction>
</comment>
<comment type="similarity">
    <text evidence="12">Belongs to the FMN-dependent alpha-hydroxy acid dehydrogenase family.</text>
</comment>
<feature type="binding site" evidence="19">
    <location>
        <position position="283"/>
    </location>
    <ligand>
        <name>glyoxylate</name>
        <dbReference type="ChEBI" id="CHEBI:36655"/>
    </ligand>
</feature>
<dbReference type="EMBL" id="JAJHUN010000011">
    <property type="protein sequence ID" value="KAJ4146012.1"/>
    <property type="molecule type" value="Genomic_DNA"/>
</dbReference>
<keyword evidence="10" id="KW-0408">Iron</keyword>
<feature type="binding site" evidence="19">
    <location>
        <position position="157"/>
    </location>
    <ligand>
        <name>FMN</name>
        <dbReference type="ChEBI" id="CHEBI:58210"/>
    </ligand>
</feature>
<dbReference type="InterPro" id="IPR037396">
    <property type="entry name" value="FMN_HAD"/>
</dbReference>
<dbReference type="RefSeq" id="XP_056049682.1">
    <property type="nucleotide sequence ID" value="XM_056196122.1"/>
</dbReference>
<evidence type="ECO:0000256" key="1">
    <source>
        <dbReference type="ARBA" id="ARBA00001917"/>
    </source>
</evidence>
<comment type="caution">
    <text evidence="21">The sequence shown here is derived from an EMBL/GenBank/DDBJ whole genome shotgun (WGS) entry which is preliminary data.</text>
</comment>
<keyword evidence="7 19" id="KW-0288">FMN</keyword>
<keyword evidence="6 19" id="KW-0285">Flavoprotein</keyword>
<keyword evidence="9" id="KW-0560">Oxidoreductase</keyword>
<evidence type="ECO:0000256" key="13">
    <source>
        <dbReference type="ARBA" id="ARBA00052399"/>
    </source>
</evidence>
<evidence type="ECO:0000313" key="21">
    <source>
        <dbReference type="EMBL" id="KAJ4146012.1"/>
    </source>
</evidence>
<dbReference type="PIRSF" id="PIRSF000138">
    <property type="entry name" value="Al-hdrx_acd_dh"/>
    <property type="match status" value="1"/>
</dbReference>
<comment type="cofactor">
    <cofactor evidence="2">
        <name>heme b</name>
        <dbReference type="ChEBI" id="CHEBI:60344"/>
    </cofactor>
</comment>
<comment type="subcellular location">
    <subcellularLocation>
        <location evidence="3">Mitochondrion intermembrane space</location>
    </subcellularLocation>
</comment>
<dbReference type="Proteomes" id="UP001144673">
    <property type="component" value="Chromosome 2"/>
</dbReference>
<evidence type="ECO:0000256" key="9">
    <source>
        <dbReference type="ARBA" id="ARBA00023002"/>
    </source>
</evidence>
<feature type="binding site" evidence="19">
    <location>
        <position position="127"/>
    </location>
    <ligand>
        <name>FMN</name>
        <dbReference type="ChEBI" id="CHEBI:58210"/>
    </ligand>
</feature>
<dbReference type="KEGG" id="amus:LMH87_004842"/>
<dbReference type="SUPFAM" id="SSF51395">
    <property type="entry name" value="FMN-linked oxidoreductases"/>
    <property type="match status" value="1"/>
</dbReference>
<evidence type="ECO:0000256" key="14">
    <source>
        <dbReference type="ARBA" id="ARBA00061137"/>
    </source>
</evidence>
<comment type="cofactor">
    <cofactor evidence="1">
        <name>FMN</name>
        <dbReference type="ChEBI" id="CHEBI:58210"/>
    </cofactor>
</comment>
<evidence type="ECO:0000256" key="17">
    <source>
        <dbReference type="ARBA" id="ARBA00068515"/>
    </source>
</evidence>
<dbReference type="CDD" id="cd02922">
    <property type="entry name" value="FCB2_FMN"/>
    <property type="match status" value="1"/>
</dbReference>
<dbReference type="GO" id="GO:0010181">
    <property type="term" value="F:FMN binding"/>
    <property type="evidence" value="ECO:0007669"/>
    <property type="project" value="InterPro"/>
</dbReference>
<evidence type="ECO:0000259" key="20">
    <source>
        <dbReference type="PROSITE" id="PS51349"/>
    </source>
</evidence>
<feature type="binding site" evidence="19">
    <location>
        <position position="278"/>
    </location>
    <ligand>
        <name>FMN</name>
        <dbReference type="ChEBI" id="CHEBI:58210"/>
    </ligand>
</feature>
<dbReference type="PANTHER" id="PTHR10578">
    <property type="entry name" value="S -2-HYDROXY-ACID OXIDASE-RELATED"/>
    <property type="match status" value="1"/>
</dbReference>
<feature type="binding site" evidence="19">
    <location>
        <position position="159"/>
    </location>
    <ligand>
        <name>glyoxylate</name>
        <dbReference type="ChEBI" id="CHEBI:36655"/>
    </ligand>
</feature>
<evidence type="ECO:0000256" key="5">
    <source>
        <dbReference type="ARBA" id="ARBA00022617"/>
    </source>
</evidence>
<dbReference type="FunFam" id="3.20.20.70:FF:000062">
    <property type="entry name" value="Cytochrome b2, mitochondrial, putative"/>
    <property type="match status" value="1"/>
</dbReference>
<dbReference type="Gene3D" id="3.20.20.70">
    <property type="entry name" value="Aldolase class I"/>
    <property type="match status" value="1"/>
</dbReference>
<feature type="binding site" evidence="19">
    <location>
        <position position="185"/>
    </location>
    <ligand>
        <name>FMN</name>
        <dbReference type="ChEBI" id="CHEBI:58210"/>
    </ligand>
</feature>
<dbReference type="GeneID" id="80892001"/>
<feature type="binding site" evidence="19">
    <location>
        <position position="256"/>
    </location>
    <ligand>
        <name>FMN</name>
        <dbReference type="ChEBI" id="CHEBI:58210"/>
    </ligand>
</feature>
<dbReference type="GO" id="GO:0046872">
    <property type="term" value="F:metal ion binding"/>
    <property type="evidence" value="ECO:0007669"/>
    <property type="project" value="UniProtKB-KW"/>
</dbReference>
<keyword evidence="22" id="KW-1185">Reference proteome</keyword>
<sequence length="411" mass="44174">MAYEAGSGTSAVADQFVKPDLSRVLSVHDFEAIAAKTLNPKAWAFISSAATDLYTKTRNASTYCKITLRPRILRDVSSVDLSTQLLGHKLRVPIFASPTAMAAVVHPEGEKAVGRAVKASGMAHCISMSASFPLKDIVEDIHSHSVAVPHDTPIFLQFYVNKDRVLSEALLKQAKEFGATAVFLTVDAASTGKREADERVRISEKLASPASGVTATNDSKGGGLGRSLGSFIDNSVTWDDIKWIRQHAPGLKLVLKGIQTAEDAVMAMDAGVDGILISNHGGRTLDTAPASILVLLELHRHCPQIFERLDVMVDGGITRGTDIFKALCLGAKAVGLGRSTLYGLNYGYEGVVKLLEILRDELEATMKICGVTTVDQLHAGYLNTLEVDHAISTAFPRLGSLDLNIHDLSHY</sequence>
<accession>A0A9W8Q6G4</accession>
<dbReference type="GO" id="GO:0004460">
    <property type="term" value="F:L-lactate dehydrogenase (cytochrome) activity"/>
    <property type="evidence" value="ECO:0007669"/>
    <property type="project" value="UniProtKB-EC"/>
</dbReference>
<evidence type="ECO:0000256" key="16">
    <source>
        <dbReference type="ARBA" id="ARBA00066458"/>
    </source>
</evidence>
<proteinExistence type="inferred from homology"/>
<evidence type="ECO:0000313" key="22">
    <source>
        <dbReference type="Proteomes" id="UP001144673"/>
    </source>
</evidence>
<evidence type="ECO:0000256" key="8">
    <source>
        <dbReference type="ARBA" id="ARBA00022723"/>
    </source>
</evidence>
<evidence type="ECO:0000256" key="3">
    <source>
        <dbReference type="ARBA" id="ARBA00004569"/>
    </source>
</evidence>
<feature type="active site" description="Proton acceptor" evidence="18">
    <location>
        <position position="280"/>
    </location>
</feature>
<evidence type="ECO:0000256" key="15">
    <source>
        <dbReference type="ARBA" id="ARBA00061589"/>
    </source>
</evidence>
<keyword evidence="11" id="KW-0496">Mitochondrion</keyword>
<dbReference type="InterPro" id="IPR012133">
    <property type="entry name" value="Alpha-hydoxy_acid_DH_FMN"/>
</dbReference>
<gene>
    <name evidence="21" type="ORF">LMH87_004842</name>
</gene>
<dbReference type="GO" id="GO:0005758">
    <property type="term" value="C:mitochondrial intermembrane space"/>
    <property type="evidence" value="ECO:0007669"/>
    <property type="project" value="UniProtKB-SubCell"/>
</dbReference>
<feature type="binding site" evidence="19">
    <location>
        <position position="280"/>
    </location>
    <ligand>
        <name>glyoxylate</name>
        <dbReference type="ChEBI" id="CHEBI:36655"/>
    </ligand>
</feature>
<dbReference type="PROSITE" id="PS51349">
    <property type="entry name" value="FMN_HYDROXY_ACID_DH_2"/>
    <property type="match status" value="1"/>
</dbReference>
<evidence type="ECO:0000256" key="11">
    <source>
        <dbReference type="ARBA" id="ARBA00023128"/>
    </source>
</evidence>
<dbReference type="InterPro" id="IPR013785">
    <property type="entry name" value="Aldolase_TIM"/>
</dbReference>
<dbReference type="AlphaFoldDB" id="A0A9W8Q6G4"/>
<evidence type="ECO:0000256" key="12">
    <source>
        <dbReference type="ARBA" id="ARBA00024042"/>
    </source>
</evidence>
<keyword evidence="5" id="KW-0349">Heme</keyword>
<evidence type="ECO:0000256" key="7">
    <source>
        <dbReference type="ARBA" id="ARBA00022643"/>
    </source>
</evidence>
<evidence type="ECO:0000256" key="2">
    <source>
        <dbReference type="ARBA" id="ARBA00001970"/>
    </source>
</evidence>
<comment type="similarity">
    <text evidence="15">In the N-terminal section; belongs to the cytochrome b5 family.</text>
</comment>
<evidence type="ECO:0000256" key="18">
    <source>
        <dbReference type="PIRSR" id="PIRSR000138-1"/>
    </source>
</evidence>
<dbReference type="InterPro" id="IPR037458">
    <property type="entry name" value="L-MDH/L-LDH_FMN-bd"/>
</dbReference>
<dbReference type="InterPro" id="IPR000262">
    <property type="entry name" value="FMN-dep_DH"/>
</dbReference>
<feature type="binding site" evidence="19">
    <location>
        <begin position="337"/>
        <end position="338"/>
    </location>
    <ligand>
        <name>FMN</name>
        <dbReference type="ChEBI" id="CHEBI:58210"/>
    </ligand>
</feature>
<evidence type="ECO:0000256" key="4">
    <source>
        <dbReference type="ARBA" id="ARBA00011881"/>
    </source>
</evidence>
<evidence type="ECO:0000256" key="6">
    <source>
        <dbReference type="ARBA" id="ARBA00022630"/>
    </source>
</evidence>
<comment type="subunit">
    <text evidence="4">Homotetramer.</text>
</comment>
<evidence type="ECO:0000256" key="19">
    <source>
        <dbReference type="PIRSR" id="PIRSR000138-2"/>
    </source>
</evidence>
<dbReference type="PANTHER" id="PTHR10578:SF104">
    <property type="entry name" value="CYTOCHROME B2, MITOCHONDRIAL-RELATED"/>
    <property type="match status" value="1"/>
</dbReference>